<protein>
    <submittedName>
        <fullName evidence="1">Uncharacterized protein</fullName>
    </submittedName>
</protein>
<evidence type="ECO:0000313" key="1">
    <source>
        <dbReference type="EMBL" id="RKQ71545.1"/>
    </source>
</evidence>
<dbReference type="EMBL" id="RBII01000001">
    <property type="protein sequence ID" value="RKQ71545.1"/>
    <property type="molecule type" value="Genomic_DNA"/>
</dbReference>
<sequence>MTTTENSVMCAPPHLSNIELKLKEDVMKGDYCTREGAEKLKEQIEAYWAERGHDVRINLVQGGFLASMRSARTDVRSNMVNGVPVKSTENFA</sequence>
<proteinExistence type="predicted"/>
<evidence type="ECO:0000313" key="2">
    <source>
        <dbReference type="Proteomes" id="UP000282211"/>
    </source>
</evidence>
<dbReference type="AlphaFoldDB" id="A0A420WKY0"/>
<name>A0A420WKY0_9PROT</name>
<dbReference type="Proteomes" id="UP000282211">
    <property type="component" value="Unassembled WGS sequence"/>
</dbReference>
<organism evidence="1 2">
    <name type="scientific">Litorimonas taeanensis</name>
    <dbReference type="NCBI Taxonomy" id="568099"/>
    <lineage>
        <taxon>Bacteria</taxon>
        <taxon>Pseudomonadati</taxon>
        <taxon>Pseudomonadota</taxon>
        <taxon>Alphaproteobacteria</taxon>
        <taxon>Maricaulales</taxon>
        <taxon>Robiginitomaculaceae</taxon>
    </lineage>
</organism>
<dbReference type="RefSeq" id="WP_233345412.1">
    <property type="nucleotide sequence ID" value="NZ_RBII01000001.1"/>
</dbReference>
<keyword evidence="2" id="KW-1185">Reference proteome</keyword>
<dbReference type="InParanoid" id="A0A420WKY0"/>
<reference evidence="1 2" key="1">
    <citation type="submission" date="2018-10" db="EMBL/GenBank/DDBJ databases">
        <title>Genomic Encyclopedia of Type Strains, Phase IV (KMG-IV): sequencing the most valuable type-strain genomes for metagenomic binning, comparative biology and taxonomic classification.</title>
        <authorList>
            <person name="Goeker M."/>
        </authorList>
    </citation>
    <scope>NUCLEOTIDE SEQUENCE [LARGE SCALE GENOMIC DNA]</scope>
    <source>
        <strain evidence="1 2">DSM 22008</strain>
    </source>
</reference>
<gene>
    <name evidence="1" type="ORF">DES40_0870</name>
</gene>
<comment type="caution">
    <text evidence="1">The sequence shown here is derived from an EMBL/GenBank/DDBJ whole genome shotgun (WGS) entry which is preliminary data.</text>
</comment>
<accession>A0A420WKY0</accession>